<comment type="caution">
    <text evidence="1">The sequence shown here is derived from an EMBL/GenBank/DDBJ whole genome shotgun (WGS) entry which is preliminary data.</text>
</comment>
<keyword evidence="2" id="KW-1185">Reference proteome</keyword>
<evidence type="ECO:0008006" key="3">
    <source>
        <dbReference type="Google" id="ProtNLM"/>
    </source>
</evidence>
<dbReference type="AlphaFoldDB" id="A0AAD7FL50"/>
<dbReference type="SUPFAM" id="SSF56112">
    <property type="entry name" value="Protein kinase-like (PK-like)"/>
    <property type="match status" value="1"/>
</dbReference>
<gene>
    <name evidence="1" type="ORF">B0H17DRAFT_1151089</name>
</gene>
<organism evidence="1 2">
    <name type="scientific">Mycena rosella</name>
    <name type="common">Pink bonnet</name>
    <name type="synonym">Agaricus rosellus</name>
    <dbReference type="NCBI Taxonomy" id="1033263"/>
    <lineage>
        <taxon>Eukaryota</taxon>
        <taxon>Fungi</taxon>
        <taxon>Dikarya</taxon>
        <taxon>Basidiomycota</taxon>
        <taxon>Agaricomycotina</taxon>
        <taxon>Agaricomycetes</taxon>
        <taxon>Agaricomycetidae</taxon>
        <taxon>Agaricales</taxon>
        <taxon>Marasmiineae</taxon>
        <taxon>Mycenaceae</taxon>
        <taxon>Mycena</taxon>
    </lineage>
</organism>
<name>A0AAD7FL50_MYCRO</name>
<sequence length="155" mass="17626">MAHYRLENRIPAELGTSGNIIKILLVPDIDPFIAGYWYRDERPLSRRYRLGKLLGSGSFGEVHMATDLKGSSAFRRYGEAWLTGLLDRCFSRMGIVTPDGLHIFQMDFVSRRRFDFDLQIGTGNRVLVSVQMSIGTPDGVLQMITLNSGWQQVNW</sequence>
<protein>
    <recommendedName>
        <fullName evidence="3">Protein kinase domain-containing protein</fullName>
    </recommendedName>
</protein>
<evidence type="ECO:0000313" key="1">
    <source>
        <dbReference type="EMBL" id="KAJ7625454.1"/>
    </source>
</evidence>
<evidence type="ECO:0000313" key="2">
    <source>
        <dbReference type="Proteomes" id="UP001221757"/>
    </source>
</evidence>
<dbReference type="EMBL" id="JARKIE010000591">
    <property type="protein sequence ID" value="KAJ7625454.1"/>
    <property type="molecule type" value="Genomic_DNA"/>
</dbReference>
<dbReference type="InterPro" id="IPR011009">
    <property type="entry name" value="Kinase-like_dom_sf"/>
</dbReference>
<proteinExistence type="predicted"/>
<accession>A0AAD7FL50</accession>
<reference evidence="1" key="1">
    <citation type="submission" date="2023-03" db="EMBL/GenBank/DDBJ databases">
        <title>Massive genome expansion in bonnet fungi (Mycena s.s.) driven by repeated elements and novel gene families across ecological guilds.</title>
        <authorList>
            <consortium name="Lawrence Berkeley National Laboratory"/>
            <person name="Harder C.B."/>
            <person name="Miyauchi S."/>
            <person name="Viragh M."/>
            <person name="Kuo A."/>
            <person name="Thoen E."/>
            <person name="Andreopoulos B."/>
            <person name="Lu D."/>
            <person name="Skrede I."/>
            <person name="Drula E."/>
            <person name="Henrissat B."/>
            <person name="Morin E."/>
            <person name="Kohler A."/>
            <person name="Barry K."/>
            <person name="LaButti K."/>
            <person name="Morin E."/>
            <person name="Salamov A."/>
            <person name="Lipzen A."/>
            <person name="Mereny Z."/>
            <person name="Hegedus B."/>
            <person name="Baldrian P."/>
            <person name="Stursova M."/>
            <person name="Weitz H."/>
            <person name="Taylor A."/>
            <person name="Grigoriev I.V."/>
            <person name="Nagy L.G."/>
            <person name="Martin F."/>
            <person name="Kauserud H."/>
        </authorList>
    </citation>
    <scope>NUCLEOTIDE SEQUENCE</scope>
    <source>
        <strain evidence="1">CBHHK067</strain>
    </source>
</reference>
<dbReference type="Proteomes" id="UP001221757">
    <property type="component" value="Unassembled WGS sequence"/>
</dbReference>